<organism evidence="1 2">
    <name type="scientific">Nonomuraea salmonea</name>
    <dbReference type="NCBI Taxonomy" id="46181"/>
    <lineage>
        <taxon>Bacteria</taxon>
        <taxon>Bacillati</taxon>
        <taxon>Actinomycetota</taxon>
        <taxon>Actinomycetes</taxon>
        <taxon>Streptosporangiales</taxon>
        <taxon>Streptosporangiaceae</taxon>
        <taxon>Nonomuraea</taxon>
    </lineage>
</organism>
<dbReference type="RefSeq" id="WP_345407818.1">
    <property type="nucleotide sequence ID" value="NZ_BAAAXS010000001.1"/>
</dbReference>
<protein>
    <submittedName>
        <fullName evidence="1">Transcriptional regulator</fullName>
    </submittedName>
</protein>
<evidence type="ECO:0000313" key="1">
    <source>
        <dbReference type="EMBL" id="MFB9469663.1"/>
    </source>
</evidence>
<accession>A0ABV5NH95</accession>
<name>A0ABV5NH95_9ACTN</name>
<sequence>MTRDSVPDLLVLHAVRVLGFAGTPELARRYDLDAAETEELLHDAEAHGWVGRSAFAGTAGWSLTERGRAENERRLAAELADAGGTDEVRDAYRAFLPLNARLQQACTDWQLRPAPGDRLAANDHTDPAWDTRVLGELAALSDALTPLTDRLGRVLSRLRGYDTRFAAALARARAGDTAWVDGSEVDSCHRVWFQLHEDLIATLGVDRRTEI</sequence>
<dbReference type="Proteomes" id="UP001589568">
    <property type="component" value="Unassembled WGS sequence"/>
</dbReference>
<keyword evidence="2" id="KW-1185">Reference proteome</keyword>
<reference evidence="1 2" key="1">
    <citation type="submission" date="2024-09" db="EMBL/GenBank/DDBJ databases">
        <authorList>
            <person name="Sun Q."/>
            <person name="Mori K."/>
        </authorList>
    </citation>
    <scope>NUCLEOTIDE SEQUENCE [LARGE SCALE GENOMIC DNA]</scope>
    <source>
        <strain evidence="1 2">JCM 3324</strain>
    </source>
</reference>
<comment type="caution">
    <text evidence="1">The sequence shown here is derived from an EMBL/GenBank/DDBJ whole genome shotgun (WGS) entry which is preliminary data.</text>
</comment>
<gene>
    <name evidence="1" type="ORF">ACFFR3_09095</name>
</gene>
<evidence type="ECO:0000313" key="2">
    <source>
        <dbReference type="Proteomes" id="UP001589568"/>
    </source>
</evidence>
<dbReference type="EMBL" id="JBHMCF010000008">
    <property type="protein sequence ID" value="MFB9469663.1"/>
    <property type="molecule type" value="Genomic_DNA"/>
</dbReference>
<proteinExistence type="predicted"/>